<name>A0AAV2CLQ3_9ROSI</name>
<feature type="chain" id="PRO_5043527920" description="Gnk2-homologous domain-containing protein" evidence="3">
    <location>
        <begin position="33"/>
        <end position="143"/>
    </location>
</feature>
<proteinExistence type="predicted"/>
<dbReference type="Proteomes" id="UP001497516">
    <property type="component" value="Chromosome 1"/>
</dbReference>
<sequence length="143" mass="14585">METGAAAGKVHLIAACAVALALLLLLAGTSMADDMGDFDVVKNATCSDDSADDLGFWMGMTGLLGKLVGETPKHKDKDGGFSYTGNTEFGPKGEATATCVKGKDDVKCGACVGVAVGRVTKECSGKASGSVELKICQVSFNKK</sequence>
<keyword evidence="2" id="KW-0677">Repeat</keyword>
<organism evidence="5 6">
    <name type="scientific">Linum trigynum</name>
    <dbReference type="NCBI Taxonomy" id="586398"/>
    <lineage>
        <taxon>Eukaryota</taxon>
        <taxon>Viridiplantae</taxon>
        <taxon>Streptophyta</taxon>
        <taxon>Embryophyta</taxon>
        <taxon>Tracheophyta</taxon>
        <taxon>Spermatophyta</taxon>
        <taxon>Magnoliopsida</taxon>
        <taxon>eudicotyledons</taxon>
        <taxon>Gunneridae</taxon>
        <taxon>Pentapetalae</taxon>
        <taxon>rosids</taxon>
        <taxon>fabids</taxon>
        <taxon>Malpighiales</taxon>
        <taxon>Linaceae</taxon>
        <taxon>Linum</taxon>
    </lineage>
</organism>
<accession>A0AAV2CLQ3</accession>
<evidence type="ECO:0000256" key="3">
    <source>
        <dbReference type="SAM" id="SignalP"/>
    </source>
</evidence>
<evidence type="ECO:0000313" key="5">
    <source>
        <dbReference type="EMBL" id="CAL1356723.1"/>
    </source>
</evidence>
<evidence type="ECO:0000259" key="4">
    <source>
        <dbReference type="PROSITE" id="PS51473"/>
    </source>
</evidence>
<keyword evidence="1 3" id="KW-0732">Signal</keyword>
<dbReference type="EMBL" id="OZ034813">
    <property type="protein sequence ID" value="CAL1356723.1"/>
    <property type="molecule type" value="Genomic_DNA"/>
</dbReference>
<evidence type="ECO:0000313" key="6">
    <source>
        <dbReference type="Proteomes" id="UP001497516"/>
    </source>
</evidence>
<evidence type="ECO:0000256" key="1">
    <source>
        <dbReference type="ARBA" id="ARBA00022729"/>
    </source>
</evidence>
<feature type="domain" description="Gnk2-homologous" evidence="4">
    <location>
        <begin position="38"/>
        <end position="143"/>
    </location>
</feature>
<feature type="signal peptide" evidence="3">
    <location>
        <begin position="1"/>
        <end position="32"/>
    </location>
</feature>
<reference evidence="5 6" key="1">
    <citation type="submission" date="2024-04" db="EMBL/GenBank/DDBJ databases">
        <authorList>
            <person name="Fracassetti M."/>
        </authorList>
    </citation>
    <scope>NUCLEOTIDE SEQUENCE [LARGE SCALE GENOMIC DNA]</scope>
</reference>
<gene>
    <name evidence="5" type="ORF">LTRI10_LOCUS4403</name>
</gene>
<evidence type="ECO:0000256" key="2">
    <source>
        <dbReference type="ARBA" id="ARBA00022737"/>
    </source>
</evidence>
<dbReference type="Gene3D" id="3.30.430.20">
    <property type="entry name" value="Gnk2 domain, C-X8-C-X2-C motif"/>
    <property type="match status" value="1"/>
</dbReference>
<dbReference type="PROSITE" id="PS51473">
    <property type="entry name" value="GNK2"/>
    <property type="match status" value="1"/>
</dbReference>
<dbReference type="AlphaFoldDB" id="A0AAV2CLQ3"/>
<dbReference type="InterPro" id="IPR002902">
    <property type="entry name" value="GNK2"/>
</dbReference>
<dbReference type="InterPro" id="IPR038408">
    <property type="entry name" value="GNK2_sf"/>
</dbReference>
<keyword evidence="6" id="KW-1185">Reference proteome</keyword>
<protein>
    <recommendedName>
        <fullName evidence="4">Gnk2-homologous domain-containing protein</fullName>
    </recommendedName>
</protein>